<dbReference type="EMBL" id="CAJOAX010002125">
    <property type="protein sequence ID" value="CAF3772346.1"/>
    <property type="molecule type" value="Genomic_DNA"/>
</dbReference>
<organism evidence="1 2">
    <name type="scientific">Rotaria sordida</name>
    <dbReference type="NCBI Taxonomy" id="392033"/>
    <lineage>
        <taxon>Eukaryota</taxon>
        <taxon>Metazoa</taxon>
        <taxon>Spiralia</taxon>
        <taxon>Gnathifera</taxon>
        <taxon>Rotifera</taxon>
        <taxon>Eurotatoria</taxon>
        <taxon>Bdelloidea</taxon>
        <taxon>Philodinida</taxon>
        <taxon>Philodinidae</taxon>
        <taxon>Rotaria</taxon>
    </lineage>
</organism>
<evidence type="ECO:0000313" key="1">
    <source>
        <dbReference type="EMBL" id="CAF3772346.1"/>
    </source>
</evidence>
<reference evidence="1" key="1">
    <citation type="submission" date="2021-02" db="EMBL/GenBank/DDBJ databases">
        <authorList>
            <person name="Nowell W R."/>
        </authorList>
    </citation>
    <scope>NUCLEOTIDE SEQUENCE</scope>
</reference>
<feature type="non-terminal residue" evidence="1">
    <location>
        <position position="26"/>
    </location>
</feature>
<gene>
    <name evidence="1" type="ORF">OTI717_LOCUS16729</name>
</gene>
<accession>A0A818ZPB2</accession>
<proteinExistence type="predicted"/>
<comment type="caution">
    <text evidence="1">The sequence shown here is derived from an EMBL/GenBank/DDBJ whole genome shotgun (WGS) entry which is preliminary data.</text>
</comment>
<name>A0A818ZPB2_9BILA</name>
<dbReference type="AlphaFoldDB" id="A0A818ZPB2"/>
<dbReference type="Proteomes" id="UP000663823">
    <property type="component" value="Unassembled WGS sequence"/>
</dbReference>
<sequence>MARVKESVCKPTKILRIITRKTPCGE</sequence>
<evidence type="ECO:0000313" key="2">
    <source>
        <dbReference type="Proteomes" id="UP000663823"/>
    </source>
</evidence>
<protein>
    <submittedName>
        <fullName evidence="1">Uncharacterized protein</fullName>
    </submittedName>
</protein>